<dbReference type="EMBL" id="JAUHHV010000003">
    <property type="protein sequence ID" value="KAK1431136.1"/>
    <property type="molecule type" value="Genomic_DNA"/>
</dbReference>
<organism evidence="3 4">
    <name type="scientific">Tagetes erecta</name>
    <name type="common">African marigold</name>
    <dbReference type="NCBI Taxonomy" id="13708"/>
    <lineage>
        <taxon>Eukaryota</taxon>
        <taxon>Viridiplantae</taxon>
        <taxon>Streptophyta</taxon>
        <taxon>Embryophyta</taxon>
        <taxon>Tracheophyta</taxon>
        <taxon>Spermatophyta</taxon>
        <taxon>Magnoliopsida</taxon>
        <taxon>eudicotyledons</taxon>
        <taxon>Gunneridae</taxon>
        <taxon>Pentapetalae</taxon>
        <taxon>asterids</taxon>
        <taxon>campanulids</taxon>
        <taxon>Asterales</taxon>
        <taxon>Asteraceae</taxon>
        <taxon>Asteroideae</taxon>
        <taxon>Heliantheae alliance</taxon>
        <taxon>Tageteae</taxon>
        <taxon>Tagetes</taxon>
    </lineage>
</organism>
<protein>
    <submittedName>
        <fullName evidence="3">Uncharacterized protein</fullName>
    </submittedName>
</protein>
<feature type="region of interest" description="Disordered" evidence="1">
    <location>
        <begin position="65"/>
        <end position="85"/>
    </location>
</feature>
<reference evidence="3" key="1">
    <citation type="journal article" date="2023" name="bioRxiv">
        <title>Improved chromosome-level genome assembly for marigold (Tagetes erecta).</title>
        <authorList>
            <person name="Jiang F."/>
            <person name="Yuan L."/>
            <person name="Wang S."/>
            <person name="Wang H."/>
            <person name="Xu D."/>
            <person name="Wang A."/>
            <person name="Fan W."/>
        </authorList>
    </citation>
    <scope>NUCLEOTIDE SEQUENCE</scope>
    <source>
        <strain evidence="3">WSJ</strain>
        <tissue evidence="3">Leaf</tissue>
    </source>
</reference>
<feature type="chain" id="PRO_5041947303" evidence="2">
    <location>
        <begin position="22"/>
        <end position="85"/>
    </location>
</feature>
<evidence type="ECO:0000256" key="1">
    <source>
        <dbReference type="SAM" id="MobiDB-lite"/>
    </source>
</evidence>
<dbReference type="Proteomes" id="UP001229421">
    <property type="component" value="Unassembled WGS sequence"/>
</dbReference>
<evidence type="ECO:0000256" key="2">
    <source>
        <dbReference type="SAM" id="SignalP"/>
    </source>
</evidence>
<gene>
    <name evidence="3" type="ORF">QVD17_14400</name>
</gene>
<accession>A0AAD8L1P3</accession>
<sequence length="85" mass="9514">MSNKLMLLSFVALTFVCLALAYEPKPLQDFCVADPNNSVKVNGLLHVEPKLFFFNGYQQTSVKFHSSDLNPGSSKPPLIIRSRDQ</sequence>
<keyword evidence="4" id="KW-1185">Reference proteome</keyword>
<feature type="signal peptide" evidence="2">
    <location>
        <begin position="1"/>
        <end position="21"/>
    </location>
</feature>
<dbReference type="AlphaFoldDB" id="A0AAD8L1P3"/>
<keyword evidence="2" id="KW-0732">Signal</keyword>
<name>A0AAD8L1P3_TARER</name>
<evidence type="ECO:0000313" key="4">
    <source>
        <dbReference type="Proteomes" id="UP001229421"/>
    </source>
</evidence>
<evidence type="ECO:0000313" key="3">
    <source>
        <dbReference type="EMBL" id="KAK1431136.1"/>
    </source>
</evidence>
<comment type="caution">
    <text evidence="3">The sequence shown here is derived from an EMBL/GenBank/DDBJ whole genome shotgun (WGS) entry which is preliminary data.</text>
</comment>
<proteinExistence type="predicted"/>